<dbReference type="GO" id="GO:0003723">
    <property type="term" value="F:RNA binding"/>
    <property type="evidence" value="ECO:0007669"/>
    <property type="project" value="UniProtKB-UniRule"/>
</dbReference>
<reference evidence="6" key="2">
    <citation type="journal article" date="2015" name="Fish Shellfish Immunol.">
        <title>Early steps in the European eel (Anguilla anguilla)-Vibrio vulnificus interaction in the gills: Role of the RtxA13 toxin.</title>
        <authorList>
            <person name="Callol A."/>
            <person name="Pajuelo D."/>
            <person name="Ebbesson L."/>
            <person name="Teles M."/>
            <person name="MacKenzie S."/>
            <person name="Amaro C."/>
        </authorList>
    </citation>
    <scope>NUCLEOTIDE SEQUENCE</scope>
</reference>
<dbReference type="PANTHER" id="PTHR13976">
    <property type="entry name" value="HETEROGENEOUS NUCLEAR RIBONUCLEOPROTEIN-RELATED"/>
    <property type="match status" value="1"/>
</dbReference>
<evidence type="ECO:0000313" key="6">
    <source>
        <dbReference type="EMBL" id="JAI00529.1"/>
    </source>
</evidence>
<dbReference type="AlphaFoldDB" id="A0A0E9XFR9"/>
<evidence type="ECO:0000256" key="1">
    <source>
        <dbReference type="ARBA" id="ARBA00022737"/>
    </source>
</evidence>
<proteinExistence type="predicted"/>
<name>A0A0E9XFR9_ANGAN</name>
<organism evidence="6">
    <name type="scientific">Anguilla anguilla</name>
    <name type="common">European freshwater eel</name>
    <name type="synonym">Muraena anguilla</name>
    <dbReference type="NCBI Taxonomy" id="7936"/>
    <lineage>
        <taxon>Eukaryota</taxon>
        <taxon>Metazoa</taxon>
        <taxon>Chordata</taxon>
        <taxon>Craniata</taxon>
        <taxon>Vertebrata</taxon>
        <taxon>Euteleostomi</taxon>
        <taxon>Actinopterygii</taxon>
        <taxon>Neopterygii</taxon>
        <taxon>Teleostei</taxon>
        <taxon>Anguilliformes</taxon>
        <taxon>Anguillidae</taxon>
        <taxon>Anguilla</taxon>
    </lineage>
</organism>
<dbReference type="SUPFAM" id="SSF54928">
    <property type="entry name" value="RNA-binding domain, RBD"/>
    <property type="match status" value="1"/>
</dbReference>
<dbReference type="SMART" id="SM00360">
    <property type="entry name" value="RRM"/>
    <property type="match status" value="1"/>
</dbReference>
<sequence>MADQALEKHKEAMGNRYIEVFPSQKSEIQSQRRKREEVSPSLPPAEPHPQPESKTTDSVPISNAVPRMAVHYVHMRGLPFQATGRDIVNFFSPVRLKKILIEYGPDGRASGEADVFFASHEDALSAMSKDKAYMQERYIELFLNSPGQ</sequence>
<evidence type="ECO:0000256" key="3">
    <source>
        <dbReference type="PROSITE-ProRule" id="PRU00176"/>
    </source>
</evidence>
<evidence type="ECO:0000259" key="5">
    <source>
        <dbReference type="PROSITE" id="PS50102"/>
    </source>
</evidence>
<dbReference type="PROSITE" id="PS50102">
    <property type="entry name" value="RRM"/>
    <property type="match status" value="1"/>
</dbReference>
<feature type="compositionally biased region" description="Basic and acidic residues" evidence="4">
    <location>
        <begin position="1"/>
        <end position="13"/>
    </location>
</feature>
<dbReference type="Gene3D" id="3.30.70.330">
    <property type="match status" value="2"/>
</dbReference>
<protein>
    <recommendedName>
        <fullName evidence="5">RRM domain-containing protein</fullName>
    </recommendedName>
</protein>
<feature type="domain" description="RRM" evidence="5">
    <location>
        <begin position="71"/>
        <end position="148"/>
    </location>
</feature>
<dbReference type="InterPro" id="IPR050666">
    <property type="entry name" value="ESRP"/>
</dbReference>
<dbReference type="InterPro" id="IPR012677">
    <property type="entry name" value="Nucleotide-bd_a/b_plait_sf"/>
</dbReference>
<keyword evidence="1" id="KW-0677">Repeat</keyword>
<feature type="region of interest" description="Disordered" evidence="4">
    <location>
        <begin position="1"/>
        <end position="61"/>
    </location>
</feature>
<evidence type="ECO:0000256" key="2">
    <source>
        <dbReference type="ARBA" id="ARBA00022884"/>
    </source>
</evidence>
<dbReference type="InterPro" id="IPR000504">
    <property type="entry name" value="RRM_dom"/>
</dbReference>
<reference evidence="6" key="1">
    <citation type="submission" date="2014-11" db="EMBL/GenBank/DDBJ databases">
        <authorList>
            <person name="Amaro Gonzalez C."/>
        </authorList>
    </citation>
    <scope>NUCLEOTIDE SEQUENCE</scope>
</reference>
<accession>A0A0E9XFR9</accession>
<dbReference type="InterPro" id="IPR035979">
    <property type="entry name" value="RBD_domain_sf"/>
</dbReference>
<evidence type="ECO:0000256" key="4">
    <source>
        <dbReference type="SAM" id="MobiDB-lite"/>
    </source>
</evidence>
<dbReference type="EMBL" id="GBXM01008049">
    <property type="protein sequence ID" value="JAI00529.1"/>
    <property type="molecule type" value="Transcribed_RNA"/>
</dbReference>
<keyword evidence="2 3" id="KW-0694">RNA-binding</keyword>